<sequence length="196" mass="21113">MDALTLTPPLEASSTSTTAAAADNATPPTSNQRPPTNQPPPSPITHHPHQRVAVSASGAPSLSLSPCRPGRSWWWDTETWALAREAHLSCQWSASRPLAPLAPSLDRPFYCKAHDCEGYRVRRHGGRGQGQLLVGPTPPPPYSPIPSDLHRGEGSESRVHPYPHVLALTSVFGLVSYRIVTTQTRMTCSSSSTLPS</sequence>
<evidence type="ECO:0000256" key="1">
    <source>
        <dbReference type="SAM" id="MobiDB-lite"/>
    </source>
</evidence>
<proteinExistence type="predicted"/>
<dbReference type="AlphaFoldDB" id="A0A8H4K8N8"/>
<feature type="region of interest" description="Disordered" evidence="1">
    <location>
        <begin position="1"/>
        <end position="49"/>
    </location>
</feature>
<accession>A0A8H4K8N8</accession>
<feature type="compositionally biased region" description="Low complexity" evidence="1">
    <location>
        <begin position="1"/>
        <end position="35"/>
    </location>
</feature>
<keyword evidence="3" id="KW-1185">Reference proteome</keyword>
<evidence type="ECO:0000313" key="2">
    <source>
        <dbReference type="EMBL" id="KAF4445745.1"/>
    </source>
</evidence>
<evidence type="ECO:0000313" key="3">
    <source>
        <dbReference type="Proteomes" id="UP000554235"/>
    </source>
</evidence>
<organism evidence="2 3">
    <name type="scientific">Fusarium albosuccineum</name>
    <dbReference type="NCBI Taxonomy" id="1237068"/>
    <lineage>
        <taxon>Eukaryota</taxon>
        <taxon>Fungi</taxon>
        <taxon>Dikarya</taxon>
        <taxon>Ascomycota</taxon>
        <taxon>Pezizomycotina</taxon>
        <taxon>Sordariomycetes</taxon>
        <taxon>Hypocreomycetidae</taxon>
        <taxon>Hypocreales</taxon>
        <taxon>Nectriaceae</taxon>
        <taxon>Fusarium</taxon>
        <taxon>Fusarium decemcellulare species complex</taxon>
    </lineage>
</organism>
<dbReference type="Proteomes" id="UP000554235">
    <property type="component" value="Unassembled WGS sequence"/>
</dbReference>
<dbReference type="EMBL" id="JAADYS010003607">
    <property type="protein sequence ID" value="KAF4445745.1"/>
    <property type="molecule type" value="Genomic_DNA"/>
</dbReference>
<comment type="caution">
    <text evidence="2">The sequence shown here is derived from an EMBL/GenBank/DDBJ whole genome shotgun (WGS) entry which is preliminary data.</text>
</comment>
<reference evidence="2 3" key="1">
    <citation type="submission" date="2020-01" db="EMBL/GenBank/DDBJ databases">
        <title>Identification and distribution of gene clusters putatively required for synthesis of sphingolipid metabolism inhibitors in phylogenetically diverse species of the filamentous fungus Fusarium.</title>
        <authorList>
            <person name="Kim H.-S."/>
            <person name="Busman M."/>
            <person name="Brown D.W."/>
            <person name="Divon H."/>
            <person name="Uhlig S."/>
            <person name="Proctor R.H."/>
        </authorList>
    </citation>
    <scope>NUCLEOTIDE SEQUENCE [LARGE SCALE GENOMIC DNA]</scope>
    <source>
        <strain evidence="2 3">NRRL 20459</strain>
    </source>
</reference>
<protein>
    <submittedName>
        <fullName evidence="2">Uncharacterized protein</fullName>
    </submittedName>
</protein>
<gene>
    <name evidence="2" type="ORF">FALBO_17151</name>
</gene>
<name>A0A8H4K8N8_9HYPO</name>